<dbReference type="Gene3D" id="1.10.10.1400">
    <property type="entry name" value="Terminase, small subunit, N-terminal DNA-binding domain, HTH motif"/>
    <property type="match status" value="1"/>
</dbReference>
<name>A0A7Y7U758_9BACT</name>
<dbReference type="GO" id="GO:0051276">
    <property type="term" value="P:chromosome organization"/>
    <property type="evidence" value="ECO:0007669"/>
    <property type="project" value="InterPro"/>
</dbReference>
<evidence type="ECO:0000256" key="1">
    <source>
        <dbReference type="ARBA" id="ARBA00022612"/>
    </source>
</evidence>
<reference evidence="3 4" key="1">
    <citation type="submission" date="2020-05" db="EMBL/GenBank/DDBJ databases">
        <title>Hymenobacter terrestris sp. nov. and Hymenobacter lapidiphilus sp. nov., isolated from regoliths in Antarctica.</title>
        <authorList>
            <person name="Sedlacek I."/>
            <person name="Pantucek R."/>
            <person name="Zeman M."/>
            <person name="Holochova P."/>
            <person name="Kralova S."/>
            <person name="Stankova E."/>
            <person name="Sedo O."/>
            <person name="Micenkova L."/>
            <person name="Svec P."/>
            <person name="Gupta V."/>
            <person name="Sood U."/>
            <person name="Korpole U.S."/>
            <person name="Lal R."/>
        </authorList>
    </citation>
    <scope>NUCLEOTIDE SEQUENCE [LARGE SCALE GENOMIC DNA]</scope>
    <source>
        <strain evidence="3 4">P5342</strain>
    </source>
</reference>
<keyword evidence="1" id="KW-1188">Viral release from host cell</keyword>
<dbReference type="InterPro" id="IPR038713">
    <property type="entry name" value="Terminase_Gp1_N_sf"/>
</dbReference>
<keyword evidence="2" id="KW-0231">Viral genome packaging</keyword>
<evidence type="ECO:0000313" key="4">
    <source>
        <dbReference type="Proteomes" id="UP000565521"/>
    </source>
</evidence>
<proteinExistence type="predicted"/>
<sequence>MEDQTERELTDKRSRFIDEYLLDCNATQAAIRAGYASSGARQEGSRLLANADIRTEVDRRLSEAGMPAQEVVKHFVDIAKTRLNDFLVVRQVQGYEQEEQYLSVLVDRKREEVSFIQEFAEQEDLQLFNEFGPTDTGKRLNKAKEQLLELELEKMRHGPDAVKLVPGKPVVHEVADLDIVAIARAKQQGRIKTYKMGKEGVSVEMYAADGALEKLGRYHGIFEKDNRQTAGTDVEIVIGGSE</sequence>
<dbReference type="PANTHER" id="PTHR41328:SF2">
    <property type="entry name" value="TERMINASE SMALL SUBUNIT"/>
    <property type="match status" value="1"/>
</dbReference>
<dbReference type="InterPro" id="IPR005335">
    <property type="entry name" value="Terminase_ssu"/>
</dbReference>
<organism evidence="3 4">
    <name type="scientific">Hymenobacter lapidiphilus</name>
    <dbReference type="NCBI Taxonomy" id="2608003"/>
    <lineage>
        <taxon>Bacteria</taxon>
        <taxon>Pseudomonadati</taxon>
        <taxon>Bacteroidota</taxon>
        <taxon>Cytophagia</taxon>
        <taxon>Cytophagales</taxon>
        <taxon>Hymenobacteraceae</taxon>
        <taxon>Hymenobacter</taxon>
    </lineage>
</organism>
<dbReference type="PANTHER" id="PTHR41328">
    <property type="entry name" value="TERMINASE SMALL SUBUNIT-RELATED"/>
    <property type="match status" value="1"/>
</dbReference>
<comment type="caution">
    <text evidence="3">The sequence shown here is derived from an EMBL/GenBank/DDBJ whole genome shotgun (WGS) entry which is preliminary data.</text>
</comment>
<evidence type="ECO:0000313" key="3">
    <source>
        <dbReference type="EMBL" id="NVO33223.1"/>
    </source>
</evidence>
<protein>
    <submittedName>
        <fullName evidence="3">Terminase small subunit</fullName>
    </submittedName>
</protein>
<dbReference type="EMBL" id="JABKAU010000054">
    <property type="protein sequence ID" value="NVO33223.1"/>
    <property type="molecule type" value="Genomic_DNA"/>
</dbReference>
<keyword evidence="4" id="KW-1185">Reference proteome</keyword>
<dbReference type="Proteomes" id="UP000565521">
    <property type="component" value="Unassembled WGS sequence"/>
</dbReference>
<dbReference type="Pfam" id="PF03592">
    <property type="entry name" value="Terminase_2"/>
    <property type="match status" value="1"/>
</dbReference>
<accession>A0A7Y7U758</accession>
<gene>
    <name evidence="3" type="ORF">HW554_18610</name>
</gene>
<dbReference type="RefSeq" id="WP_176910057.1">
    <property type="nucleotide sequence ID" value="NZ_JABKAU010000054.1"/>
</dbReference>
<evidence type="ECO:0000256" key="2">
    <source>
        <dbReference type="ARBA" id="ARBA00023219"/>
    </source>
</evidence>
<dbReference type="AlphaFoldDB" id="A0A7Y7U758"/>
<dbReference type="InterPro" id="IPR052404">
    <property type="entry name" value="SPP1-like_terminase"/>
</dbReference>